<evidence type="ECO:0000313" key="2">
    <source>
        <dbReference type="Proteomes" id="UP001482620"/>
    </source>
</evidence>
<reference evidence="1 2" key="1">
    <citation type="submission" date="2021-06" db="EMBL/GenBank/DDBJ databases">
        <authorList>
            <person name="Palmer J.M."/>
        </authorList>
    </citation>
    <scope>NUCLEOTIDE SEQUENCE [LARGE SCALE GENOMIC DNA]</scope>
    <source>
        <strain evidence="2">if_2019</strain>
        <tissue evidence="1">Muscle</tissue>
    </source>
</reference>
<dbReference type="Proteomes" id="UP001482620">
    <property type="component" value="Unassembled WGS sequence"/>
</dbReference>
<organism evidence="1 2">
    <name type="scientific">Ilyodon furcidens</name>
    <name type="common">goldbreast splitfin</name>
    <dbReference type="NCBI Taxonomy" id="33524"/>
    <lineage>
        <taxon>Eukaryota</taxon>
        <taxon>Metazoa</taxon>
        <taxon>Chordata</taxon>
        <taxon>Craniata</taxon>
        <taxon>Vertebrata</taxon>
        <taxon>Euteleostomi</taxon>
        <taxon>Actinopterygii</taxon>
        <taxon>Neopterygii</taxon>
        <taxon>Teleostei</taxon>
        <taxon>Neoteleostei</taxon>
        <taxon>Acanthomorphata</taxon>
        <taxon>Ovalentaria</taxon>
        <taxon>Atherinomorphae</taxon>
        <taxon>Cyprinodontiformes</taxon>
        <taxon>Goodeidae</taxon>
        <taxon>Ilyodon</taxon>
    </lineage>
</organism>
<protein>
    <submittedName>
        <fullName evidence="1">Uncharacterized protein</fullName>
    </submittedName>
</protein>
<sequence length="82" mass="9226">MLRSGPGNRVRCHLSCEEGNLRGQTEQIICSGNIFILYLNSQTIGAQRLGYHAMEARLILEKKHMGFHSFSSLAKRMRSSTS</sequence>
<accession>A0ABV0TMV4</accession>
<dbReference type="EMBL" id="JAHRIQ010039095">
    <property type="protein sequence ID" value="MEQ2234242.1"/>
    <property type="molecule type" value="Genomic_DNA"/>
</dbReference>
<keyword evidence="2" id="KW-1185">Reference proteome</keyword>
<comment type="caution">
    <text evidence="1">The sequence shown here is derived from an EMBL/GenBank/DDBJ whole genome shotgun (WGS) entry which is preliminary data.</text>
</comment>
<name>A0ABV0TMV4_9TELE</name>
<proteinExistence type="predicted"/>
<gene>
    <name evidence="1" type="ORF">ILYODFUR_029918</name>
</gene>
<evidence type="ECO:0000313" key="1">
    <source>
        <dbReference type="EMBL" id="MEQ2234242.1"/>
    </source>
</evidence>